<proteinExistence type="predicted"/>
<evidence type="ECO:0000313" key="4">
    <source>
        <dbReference type="EMBL" id="RTI12179.1"/>
    </source>
</evidence>
<protein>
    <recommendedName>
        <fullName evidence="2">DUF305 domain-containing protein</fullName>
    </recommendedName>
</protein>
<dbReference type="InterPro" id="IPR012347">
    <property type="entry name" value="Ferritin-like"/>
</dbReference>
<evidence type="ECO:0000313" key="5">
    <source>
        <dbReference type="Proteomes" id="UP000287155"/>
    </source>
</evidence>
<feature type="domain" description="DUF305" evidence="2">
    <location>
        <begin position="40"/>
        <end position="131"/>
    </location>
</feature>
<dbReference type="EMBL" id="PEMJ01000333">
    <property type="protein sequence ID" value="RTI12179.1"/>
    <property type="molecule type" value="Genomic_DNA"/>
</dbReference>
<comment type="caution">
    <text evidence="3">The sequence shown here is derived from an EMBL/GenBank/DDBJ whole genome shotgun (WGS) entry which is preliminary data.</text>
</comment>
<name>A0A430UTL9_THESC</name>
<feature type="domain" description="DUF305" evidence="2">
    <location>
        <begin position="188"/>
        <end position="241"/>
    </location>
</feature>
<dbReference type="PANTHER" id="PTHR36933">
    <property type="entry name" value="SLL0788 PROTEIN"/>
    <property type="match status" value="1"/>
</dbReference>
<dbReference type="EMBL" id="PEMG01000032">
    <property type="protein sequence ID" value="RTI12011.1"/>
    <property type="molecule type" value="Genomic_DNA"/>
</dbReference>
<dbReference type="PANTHER" id="PTHR36933:SF1">
    <property type="entry name" value="SLL0788 PROTEIN"/>
    <property type="match status" value="1"/>
</dbReference>
<sequence length="243" mass="26436">MKRQLALFTITALVSFALAQADPHHPETAPATQDNPQSQALLLPGETAYMPMAQMMAMMQMMHGMMGPGLMMLDGAPFEQAFLSMMVPHHRAAVTLARDVLGKTQDPQIRGWASAIIRDQERQLAQIEALLAAQGGTNLAAQHFMTQSLGGMMGDQGAGGMMQAPVPSGMMQQPGTGNAPQTSVSLERAFVERMIPHHAQAIEMAVLALQRARNPEVIRLAGDIVRTQAEEIYEMRLWLAKLP</sequence>
<dbReference type="AlphaFoldDB" id="A0A430UTL9"/>
<dbReference type="Gene3D" id="1.20.1260.10">
    <property type="match status" value="2"/>
</dbReference>
<evidence type="ECO:0000313" key="6">
    <source>
        <dbReference type="Proteomes" id="UP000287173"/>
    </source>
</evidence>
<gene>
    <name evidence="4" type="ORF">CSW27_10855</name>
    <name evidence="3" type="ORF">CSW30_01645</name>
</gene>
<keyword evidence="1" id="KW-0732">Signal</keyword>
<accession>A0A430UTL9</accession>
<dbReference type="Proteomes" id="UP000287173">
    <property type="component" value="Unassembled WGS sequence"/>
</dbReference>
<evidence type="ECO:0000313" key="3">
    <source>
        <dbReference type="EMBL" id="RTI12011.1"/>
    </source>
</evidence>
<feature type="signal peptide" evidence="1">
    <location>
        <begin position="1"/>
        <end position="21"/>
    </location>
</feature>
<evidence type="ECO:0000256" key="1">
    <source>
        <dbReference type="SAM" id="SignalP"/>
    </source>
</evidence>
<feature type="chain" id="PRO_5033423381" description="DUF305 domain-containing protein" evidence="1">
    <location>
        <begin position="22"/>
        <end position="243"/>
    </location>
</feature>
<reference evidence="5 6" key="1">
    <citation type="journal article" date="2019" name="Extremophiles">
        <title>Biogeography of thermophiles and predominance of Thermus scotoductus in domestic water heaters.</title>
        <authorList>
            <person name="Wilpiszeski R.L."/>
            <person name="Zhang Z."/>
            <person name="House C.H."/>
        </authorList>
    </citation>
    <scope>NUCLEOTIDE SEQUENCE [LARGE SCALE GENOMIC DNA]</scope>
    <source>
        <strain evidence="4 5">14_S14</strain>
        <strain evidence="3 6">17_S17</strain>
    </source>
</reference>
<evidence type="ECO:0000259" key="2">
    <source>
        <dbReference type="Pfam" id="PF03713"/>
    </source>
</evidence>
<dbReference type="Proteomes" id="UP000287155">
    <property type="component" value="Unassembled WGS sequence"/>
</dbReference>
<dbReference type="Pfam" id="PF03713">
    <property type="entry name" value="DUF305"/>
    <property type="match status" value="2"/>
</dbReference>
<organism evidence="3 6">
    <name type="scientific">Thermus scotoductus</name>
    <dbReference type="NCBI Taxonomy" id="37636"/>
    <lineage>
        <taxon>Bacteria</taxon>
        <taxon>Thermotogati</taxon>
        <taxon>Deinococcota</taxon>
        <taxon>Deinococci</taxon>
        <taxon>Thermales</taxon>
        <taxon>Thermaceae</taxon>
        <taxon>Thermus</taxon>
    </lineage>
</organism>
<dbReference type="InterPro" id="IPR005183">
    <property type="entry name" value="DUF305_CopM-like"/>
</dbReference>